<comment type="similarity">
    <text evidence="1 5">Belongs to the universal ribosomal protein uL5 family.</text>
</comment>
<proteinExistence type="inferred from homology"/>
<keyword evidence="2 5" id="KW-0689">Ribosomal protein</keyword>
<dbReference type="GO" id="GO:0003735">
    <property type="term" value="F:structural constituent of ribosome"/>
    <property type="evidence" value="ECO:0007669"/>
    <property type="project" value="InterPro"/>
</dbReference>
<name>A0A1F8DQM2_9BACT</name>
<feature type="domain" description="Large ribosomal subunit protein uL5 N-terminal" evidence="6">
    <location>
        <begin position="5"/>
        <end position="64"/>
    </location>
</feature>
<dbReference type="EMBL" id="MGIP01000014">
    <property type="protein sequence ID" value="OGM90927.1"/>
    <property type="molecule type" value="Genomic_DNA"/>
</dbReference>
<dbReference type="Gene3D" id="3.30.1440.10">
    <property type="match status" value="1"/>
</dbReference>
<reference evidence="8 9" key="1">
    <citation type="journal article" date="2016" name="Nat. Commun.">
        <title>Thousands of microbial genomes shed light on interconnected biogeochemical processes in an aquifer system.</title>
        <authorList>
            <person name="Anantharaman K."/>
            <person name="Brown C.T."/>
            <person name="Hug L.A."/>
            <person name="Sharon I."/>
            <person name="Castelle C.J."/>
            <person name="Probst A.J."/>
            <person name="Thomas B.C."/>
            <person name="Singh A."/>
            <person name="Wilkins M.J."/>
            <person name="Karaoz U."/>
            <person name="Brodie E.L."/>
            <person name="Williams K.H."/>
            <person name="Hubbard S.S."/>
            <person name="Banfield J.F."/>
        </authorList>
    </citation>
    <scope>NUCLEOTIDE SEQUENCE [LARGE SCALE GENOMIC DNA]</scope>
</reference>
<evidence type="ECO:0000256" key="5">
    <source>
        <dbReference type="RuleBase" id="RU003930"/>
    </source>
</evidence>
<dbReference type="Pfam" id="PF00673">
    <property type="entry name" value="Ribosomal_L5_C"/>
    <property type="match status" value="1"/>
</dbReference>
<evidence type="ECO:0000256" key="2">
    <source>
        <dbReference type="ARBA" id="ARBA00022980"/>
    </source>
</evidence>
<comment type="caution">
    <text evidence="8">The sequence shown here is derived from an EMBL/GenBank/DDBJ whole genome shotgun (WGS) entry which is preliminary data.</text>
</comment>
<keyword evidence="3 5" id="KW-0687">Ribonucleoprotein</keyword>
<dbReference type="Proteomes" id="UP000177029">
    <property type="component" value="Unassembled WGS sequence"/>
</dbReference>
<dbReference type="PIRSF" id="PIRSF002161">
    <property type="entry name" value="Ribosomal_L5"/>
    <property type="match status" value="1"/>
</dbReference>
<dbReference type="GO" id="GO:1990904">
    <property type="term" value="C:ribonucleoprotein complex"/>
    <property type="evidence" value="ECO:0007669"/>
    <property type="project" value="UniProtKB-KW"/>
</dbReference>
<evidence type="ECO:0000256" key="3">
    <source>
        <dbReference type="ARBA" id="ARBA00023274"/>
    </source>
</evidence>
<dbReference type="InterPro" id="IPR002132">
    <property type="entry name" value="Ribosomal_uL5"/>
</dbReference>
<evidence type="ECO:0000313" key="8">
    <source>
        <dbReference type="EMBL" id="OGM90927.1"/>
    </source>
</evidence>
<evidence type="ECO:0000313" key="9">
    <source>
        <dbReference type="Proteomes" id="UP000177029"/>
    </source>
</evidence>
<sequence>MTMANPHSLPYIEKVVVNVGLGRASQHPSFEKTLPEIEKELASLTGQKPSRRPARMSIAGFKLRQGQTIGLKTTLRGKRMQAFLDKLNKVVFPRVRDFKGLDLKNIDAQGSLNIGLKEHVVFPEISQETSAANFGLQITCAMRNAKNRDEAIEVYKKLGFRFKK</sequence>
<dbReference type="GO" id="GO:0005840">
    <property type="term" value="C:ribosome"/>
    <property type="evidence" value="ECO:0007669"/>
    <property type="project" value="UniProtKB-KW"/>
</dbReference>
<protein>
    <recommendedName>
        <fullName evidence="4">50S ribosomal protein L5</fullName>
    </recommendedName>
</protein>
<evidence type="ECO:0000259" key="6">
    <source>
        <dbReference type="Pfam" id="PF00281"/>
    </source>
</evidence>
<evidence type="ECO:0000256" key="4">
    <source>
        <dbReference type="ARBA" id="ARBA00035461"/>
    </source>
</evidence>
<dbReference type="Pfam" id="PF00281">
    <property type="entry name" value="Ribosomal_L5"/>
    <property type="match status" value="1"/>
</dbReference>
<dbReference type="InterPro" id="IPR031309">
    <property type="entry name" value="Ribosomal_uL5_C"/>
</dbReference>
<accession>A0A1F8DQM2</accession>
<evidence type="ECO:0000259" key="7">
    <source>
        <dbReference type="Pfam" id="PF00673"/>
    </source>
</evidence>
<feature type="domain" description="Large ribosomal subunit protein uL5 C-terminal" evidence="7">
    <location>
        <begin position="69"/>
        <end position="162"/>
    </location>
</feature>
<dbReference type="GO" id="GO:0006412">
    <property type="term" value="P:translation"/>
    <property type="evidence" value="ECO:0007669"/>
    <property type="project" value="InterPro"/>
</dbReference>
<dbReference type="SUPFAM" id="SSF55282">
    <property type="entry name" value="RL5-like"/>
    <property type="match status" value="1"/>
</dbReference>
<evidence type="ECO:0000256" key="1">
    <source>
        <dbReference type="ARBA" id="ARBA00008553"/>
    </source>
</evidence>
<organism evidence="8 9">
    <name type="scientific">Candidatus Wolfebacteria bacterium RIFCSPHIGHO2_01_FULL_48_22</name>
    <dbReference type="NCBI Taxonomy" id="1802555"/>
    <lineage>
        <taxon>Bacteria</taxon>
        <taxon>Candidatus Wolfeibacteriota</taxon>
    </lineage>
</organism>
<dbReference type="InterPro" id="IPR031310">
    <property type="entry name" value="Ribosomal_uL5_N"/>
</dbReference>
<dbReference type="AlphaFoldDB" id="A0A1F8DQM2"/>
<gene>
    <name evidence="8" type="ORF">A2755_01860</name>
</gene>
<dbReference type="STRING" id="1802555.A2755_01860"/>
<dbReference type="InterPro" id="IPR022803">
    <property type="entry name" value="Ribosomal_uL5_dom_sf"/>
</dbReference>
<dbReference type="PANTHER" id="PTHR11994">
    <property type="entry name" value="60S RIBOSOMAL PROTEIN L11-RELATED"/>
    <property type="match status" value="1"/>
</dbReference>